<dbReference type="AlphaFoldDB" id="A0A2G5K6C1"/>
<feature type="transmembrane region" description="Helical" evidence="1">
    <location>
        <begin position="20"/>
        <end position="41"/>
    </location>
</feature>
<comment type="caution">
    <text evidence="2">The sequence shown here is derived from an EMBL/GenBank/DDBJ whole genome shotgun (WGS) entry which is preliminary data.</text>
</comment>
<evidence type="ECO:0000313" key="3">
    <source>
        <dbReference type="Proteomes" id="UP000231516"/>
    </source>
</evidence>
<evidence type="ECO:0000256" key="1">
    <source>
        <dbReference type="SAM" id="Phobius"/>
    </source>
</evidence>
<name>A0A2G5K6C1_9RHOB</name>
<dbReference type="Proteomes" id="UP000231516">
    <property type="component" value="Unassembled WGS sequence"/>
</dbReference>
<accession>A0A2G5K6C1</accession>
<dbReference type="EMBL" id="MDGM01000012">
    <property type="protein sequence ID" value="PIB25081.1"/>
    <property type="molecule type" value="Genomic_DNA"/>
</dbReference>
<keyword evidence="1" id="KW-1133">Transmembrane helix</keyword>
<feature type="transmembrane region" description="Helical" evidence="1">
    <location>
        <begin position="48"/>
        <end position="68"/>
    </location>
</feature>
<reference evidence="2 3" key="1">
    <citation type="submission" date="2016-08" db="EMBL/GenBank/DDBJ databases">
        <title>Draft genome of Amylibacter sp. strain 4G11.</title>
        <authorList>
            <person name="Wong S.-K."/>
            <person name="Hamasaki K."/>
            <person name="Yoshizawa S."/>
        </authorList>
    </citation>
    <scope>NUCLEOTIDE SEQUENCE [LARGE SCALE GENOMIC DNA]</scope>
    <source>
        <strain evidence="2 3">4G11</strain>
    </source>
</reference>
<evidence type="ECO:0000313" key="2">
    <source>
        <dbReference type="EMBL" id="PIB25081.1"/>
    </source>
</evidence>
<gene>
    <name evidence="2" type="ORF">BFP76_03725</name>
</gene>
<protein>
    <submittedName>
        <fullName evidence="2">Uncharacterized protein</fullName>
    </submittedName>
</protein>
<feature type="transmembrane region" description="Helical" evidence="1">
    <location>
        <begin position="74"/>
        <end position="93"/>
    </location>
</feature>
<proteinExistence type="predicted"/>
<keyword evidence="1" id="KW-0812">Transmembrane</keyword>
<sequence>MVFILVPVNVLSSDFMLDPNGWIIALLAFAGLGANLVIMLVQRGFSKAMAIPHLIFWIPLLIVAYPLVGADVDYKYGAFITVIFWVNLISILFDLRDAWQWWQGDRGVAGRVRARKPAPLG</sequence>
<keyword evidence="3" id="KW-1185">Reference proteome</keyword>
<organism evidence="2 3">
    <name type="scientific">Paramylibacter kogurei</name>
    <dbReference type="NCBI Taxonomy" id="1889778"/>
    <lineage>
        <taxon>Bacteria</taxon>
        <taxon>Pseudomonadati</taxon>
        <taxon>Pseudomonadota</taxon>
        <taxon>Alphaproteobacteria</taxon>
        <taxon>Rhodobacterales</taxon>
        <taxon>Paracoccaceae</taxon>
        <taxon>Paramylibacter</taxon>
    </lineage>
</organism>
<keyword evidence="1" id="KW-0472">Membrane</keyword>